<dbReference type="EMBL" id="JASPKZ010008129">
    <property type="protein sequence ID" value="KAJ9580839.1"/>
    <property type="molecule type" value="Genomic_DNA"/>
</dbReference>
<proteinExistence type="predicted"/>
<gene>
    <name evidence="1" type="ORF">L9F63_023983</name>
</gene>
<dbReference type="Proteomes" id="UP001233999">
    <property type="component" value="Unassembled WGS sequence"/>
</dbReference>
<feature type="non-terminal residue" evidence="1">
    <location>
        <position position="69"/>
    </location>
</feature>
<evidence type="ECO:0000313" key="2">
    <source>
        <dbReference type="Proteomes" id="UP001233999"/>
    </source>
</evidence>
<keyword evidence="2" id="KW-1185">Reference proteome</keyword>
<reference evidence="1" key="2">
    <citation type="submission" date="2023-05" db="EMBL/GenBank/DDBJ databases">
        <authorList>
            <person name="Fouks B."/>
        </authorList>
    </citation>
    <scope>NUCLEOTIDE SEQUENCE</scope>
    <source>
        <strain evidence="1">Stay&amp;Tobe</strain>
        <tissue evidence="1">Testes</tissue>
    </source>
</reference>
<organism evidence="1 2">
    <name type="scientific">Diploptera punctata</name>
    <name type="common">Pacific beetle cockroach</name>
    <dbReference type="NCBI Taxonomy" id="6984"/>
    <lineage>
        <taxon>Eukaryota</taxon>
        <taxon>Metazoa</taxon>
        <taxon>Ecdysozoa</taxon>
        <taxon>Arthropoda</taxon>
        <taxon>Hexapoda</taxon>
        <taxon>Insecta</taxon>
        <taxon>Pterygota</taxon>
        <taxon>Neoptera</taxon>
        <taxon>Polyneoptera</taxon>
        <taxon>Dictyoptera</taxon>
        <taxon>Blattodea</taxon>
        <taxon>Blaberoidea</taxon>
        <taxon>Blaberidae</taxon>
        <taxon>Diplopterinae</taxon>
        <taxon>Diploptera</taxon>
    </lineage>
</organism>
<evidence type="ECO:0000313" key="1">
    <source>
        <dbReference type="EMBL" id="KAJ9580839.1"/>
    </source>
</evidence>
<protein>
    <submittedName>
        <fullName evidence="1">Uncharacterized protein</fullName>
    </submittedName>
</protein>
<sequence>WFSGEFINKSFSIFSRFGLFLCFFIDSTNCRFTLSVFVLMMSAYPNSLLKHGSAKIFLRISHFIYDFGI</sequence>
<name>A0AAD7ZHL4_DIPPU</name>
<accession>A0AAD7ZHL4</accession>
<comment type="caution">
    <text evidence="1">The sequence shown here is derived from an EMBL/GenBank/DDBJ whole genome shotgun (WGS) entry which is preliminary data.</text>
</comment>
<dbReference type="AlphaFoldDB" id="A0AAD7ZHL4"/>
<reference evidence="1" key="1">
    <citation type="journal article" date="2023" name="IScience">
        <title>Live-bearing cockroach genome reveals convergent evolutionary mechanisms linked to viviparity in insects and beyond.</title>
        <authorList>
            <person name="Fouks B."/>
            <person name="Harrison M.C."/>
            <person name="Mikhailova A.A."/>
            <person name="Marchal E."/>
            <person name="English S."/>
            <person name="Carruthers M."/>
            <person name="Jennings E.C."/>
            <person name="Chiamaka E.L."/>
            <person name="Frigard R.A."/>
            <person name="Pippel M."/>
            <person name="Attardo G.M."/>
            <person name="Benoit J.B."/>
            <person name="Bornberg-Bauer E."/>
            <person name="Tobe S.S."/>
        </authorList>
    </citation>
    <scope>NUCLEOTIDE SEQUENCE</scope>
    <source>
        <strain evidence="1">Stay&amp;Tobe</strain>
    </source>
</reference>